<feature type="region of interest" description="Disordered" evidence="1">
    <location>
        <begin position="150"/>
        <end position="177"/>
    </location>
</feature>
<feature type="domain" description="DUF3741" evidence="2">
    <location>
        <begin position="80"/>
        <end position="97"/>
    </location>
</feature>
<name>S8D883_9LAMI</name>
<comment type="caution">
    <text evidence="3">The sequence shown here is derived from an EMBL/GenBank/DDBJ whole genome shotgun (WGS) entry which is preliminary data.</text>
</comment>
<feature type="compositionally biased region" description="Polar residues" evidence="1">
    <location>
        <begin position="311"/>
        <end position="324"/>
    </location>
</feature>
<keyword evidence="4" id="KW-1185">Reference proteome</keyword>
<dbReference type="Pfam" id="PF14383">
    <property type="entry name" value="VARLMGL"/>
    <property type="match status" value="1"/>
</dbReference>
<evidence type="ECO:0000256" key="1">
    <source>
        <dbReference type="SAM" id="MobiDB-lite"/>
    </source>
</evidence>
<dbReference type="PANTHER" id="PTHR21726">
    <property type="entry name" value="PHOSPHATIDYLINOSITOL N-ACETYLGLUCOSAMINYLTRANSFERASE SUBUNIT P DOWN SYNDROME CRITICAL REGION PROTEIN 5 -RELATED"/>
    <property type="match status" value="1"/>
</dbReference>
<feature type="compositionally biased region" description="Polar residues" evidence="1">
    <location>
        <begin position="112"/>
        <end position="126"/>
    </location>
</feature>
<feature type="compositionally biased region" description="Low complexity" evidence="1">
    <location>
        <begin position="294"/>
        <end position="304"/>
    </location>
</feature>
<evidence type="ECO:0000313" key="3">
    <source>
        <dbReference type="EMBL" id="EPS73681.1"/>
    </source>
</evidence>
<accession>S8D883</accession>
<feature type="compositionally biased region" description="Basic and acidic residues" evidence="1">
    <location>
        <begin position="325"/>
        <end position="334"/>
    </location>
</feature>
<protein>
    <recommendedName>
        <fullName evidence="2">DUF3741 domain-containing protein</fullName>
    </recommendedName>
</protein>
<gene>
    <name evidence="3" type="ORF">M569_01075</name>
</gene>
<evidence type="ECO:0000313" key="4">
    <source>
        <dbReference type="Proteomes" id="UP000015453"/>
    </source>
</evidence>
<feature type="region of interest" description="Disordered" evidence="1">
    <location>
        <begin position="288"/>
        <end position="361"/>
    </location>
</feature>
<sequence>MSGVTPWAVVEKKKKRIQKPEGCVGIFLKLFDWNRRFATKKMKFIPSGVRLKEDQQPKLRLIADENRGGFPKICNGGASPPGVVARLMGLDYMPSSQQQQQQQRVEKLLESSHPSVCNNAESSPEKSPSFVYPSNDRNVEQGRFRLELRPQKLHRTNAVPSKSRKQLLPSPPATSPRKRLIGAAAAKILEPGLQRSKLKYAIAYSNDDENPSPSPSKLSCRSCGRLEDDGNIYERPFVFESPSSHYVGSPSSSQEHQNIEGVKLVPRESGKSQQCKIPVSCNYSAERKRNLNRASPPSAAIAPGSKRRSTASDPNNAAPQISNKTDGDKSETKKRIIRRANPSSPPVRKRRSTDDNICTESETSDIISIPRVVTTGGRKFEHNYRVFNCQCYGGQSLQSVDFGDDSAVKKLETPFNELEESSMAMAMAPEGHHTTSKSTSDKSCNDEKRIAKPISMSGDKLGAILEQKLKDLRSLDEESGGGKAPKKSTAMILEELISALTSDSEVPIQDEENLTCSLSSSNTTTTQGNGVAEKLFVVDNEHSTPGSCPDSIGSKGSEEYEHGEKYSKEFSMKNLENVSETLRHNALTALGMNGDRREKAEAVLLNAELSNPLVGSSGYLIEHLSIDELGSLANTLWMKFGSAALGVDDGKETNELKRFALDAALEFLNSSFEMGFINGSKLSIIKLPIRVSSTDALALEIVDVVGRWSESSRFSFDELIEREMGFSLKEWTKYETETYDYGSDFSTDLLQTLVDEAVTDLCP</sequence>
<dbReference type="OrthoDB" id="1928505at2759"/>
<dbReference type="AlphaFoldDB" id="S8D883"/>
<reference evidence="3 4" key="1">
    <citation type="journal article" date="2013" name="BMC Genomics">
        <title>The miniature genome of a carnivorous plant Genlisea aurea contains a low number of genes and short non-coding sequences.</title>
        <authorList>
            <person name="Leushkin E.V."/>
            <person name="Sutormin R.A."/>
            <person name="Nabieva E.R."/>
            <person name="Penin A.A."/>
            <person name="Kondrashov A.S."/>
            <person name="Logacheva M.D."/>
        </authorList>
    </citation>
    <scope>NUCLEOTIDE SEQUENCE [LARGE SCALE GENOMIC DNA]</scope>
</reference>
<dbReference type="Proteomes" id="UP000015453">
    <property type="component" value="Unassembled WGS sequence"/>
</dbReference>
<dbReference type="PANTHER" id="PTHR21726:SF61">
    <property type="entry name" value="DNAA INITIATOR-ASSOCIATING PROTEIN"/>
    <property type="match status" value="1"/>
</dbReference>
<feature type="region of interest" description="Disordered" evidence="1">
    <location>
        <begin position="109"/>
        <end position="136"/>
    </location>
</feature>
<evidence type="ECO:0000259" key="2">
    <source>
        <dbReference type="Pfam" id="PF14383"/>
    </source>
</evidence>
<proteinExistence type="predicted"/>
<dbReference type="InterPro" id="IPR032795">
    <property type="entry name" value="DUF3741-assoc"/>
</dbReference>
<organism evidence="3 4">
    <name type="scientific">Genlisea aurea</name>
    <dbReference type="NCBI Taxonomy" id="192259"/>
    <lineage>
        <taxon>Eukaryota</taxon>
        <taxon>Viridiplantae</taxon>
        <taxon>Streptophyta</taxon>
        <taxon>Embryophyta</taxon>
        <taxon>Tracheophyta</taxon>
        <taxon>Spermatophyta</taxon>
        <taxon>Magnoliopsida</taxon>
        <taxon>eudicotyledons</taxon>
        <taxon>Gunneridae</taxon>
        <taxon>Pentapetalae</taxon>
        <taxon>asterids</taxon>
        <taxon>lamiids</taxon>
        <taxon>Lamiales</taxon>
        <taxon>Lentibulariaceae</taxon>
        <taxon>Genlisea</taxon>
    </lineage>
</organism>
<dbReference type="EMBL" id="AUSU01000349">
    <property type="protein sequence ID" value="EPS73681.1"/>
    <property type="molecule type" value="Genomic_DNA"/>
</dbReference>